<reference evidence="7" key="1">
    <citation type="submission" date="2016-06" db="EMBL/GenBank/DDBJ databases">
        <title>First high quality genome sequence of Plasmodium coatneyi using continuous long reads from single molecule, real-time sequencing.</title>
        <authorList>
            <person name="Chien J.-T."/>
            <person name="Pakala S.B."/>
            <person name="Geraldo J.A."/>
            <person name="Lapp S.A."/>
            <person name="Barnwell J.W."/>
            <person name="Kissinger J.C."/>
            <person name="Galinski M.R."/>
            <person name="Humphrey J.C."/>
        </authorList>
    </citation>
    <scope>NUCLEOTIDE SEQUENCE [LARGE SCALE GENOMIC DNA]</scope>
    <source>
        <strain evidence="7">Hackeri</strain>
    </source>
</reference>
<dbReference type="AlphaFoldDB" id="A0A1B1DV23"/>
<dbReference type="OrthoDB" id="10045365at2759"/>
<feature type="region of interest" description="Disordered" evidence="3">
    <location>
        <begin position="41"/>
        <end position="141"/>
    </location>
</feature>
<dbReference type="SUPFAM" id="SSF57196">
    <property type="entry name" value="EGF/Laminin"/>
    <property type="match status" value="2"/>
</dbReference>
<gene>
    <name evidence="6" type="ORF">PCOAH_00008580</name>
</gene>
<feature type="region of interest" description="Disordered" evidence="3">
    <location>
        <begin position="297"/>
        <end position="514"/>
    </location>
</feature>
<proteinExistence type="predicted"/>
<dbReference type="InterPro" id="IPR024731">
    <property type="entry name" value="NELL2-like_EGF"/>
</dbReference>
<dbReference type="Proteomes" id="UP000092716">
    <property type="component" value="Chromosome 4"/>
</dbReference>
<keyword evidence="7" id="KW-1185">Reference proteome</keyword>
<keyword evidence="4" id="KW-0472">Membrane</keyword>
<dbReference type="EMBL" id="CP016242">
    <property type="protein sequence ID" value="ANQ06641.1"/>
    <property type="molecule type" value="Genomic_DNA"/>
</dbReference>
<feature type="compositionally biased region" description="Low complexity" evidence="3">
    <location>
        <begin position="472"/>
        <end position="487"/>
    </location>
</feature>
<organism evidence="6 7">
    <name type="scientific">Plasmodium coatneyi</name>
    <dbReference type="NCBI Taxonomy" id="208452"/>
    <lineage>
        <taxon>Eukaryota</taxon>
        <taxon>Sar</taxon>
        <taxon>Alveolata</taxon>
        <taxon>Apicomplexa</taxon>
        <taxon>Aconoidasida</taxon>
        <taxon>Haemosporida</taxon>
        <taxon>Plasmodiidae</taxon>
        <taxon>Plasmodium</taxon>
    </lineage>
</organism>
<feature type="compositionally biased region" description="Low complexity" evidence="3">
    <location>
        <begin position="67"/>
        <end position="76"/>
    </location>
</feature>
<keyword evidence="6" id="KW-0477">Merozoite</keyword>
<feature type="domain" description="EGF-like" evidence="5">
    <location>
        <begin position="176"/>
        <end position="189"/>
    </location>
</feature>
<evidence type="ECO:0000256" key="1">
    <source>
        <dbReference type="ARBA" id="ARBA00022536"/>
    </source>
</evidence>
<evidence type="ECO:0000259" key="5">
    <source>
        <dbReference type="PROSITE" id="PS01186"/>
    </source>
</evidence>
<feature type="compositionally biased region" description="Basic and acidic residues" evidence="3">
    <location>
        <begin position="346"/>
        <end position="471"/>
    </location>
</feature>
<keyword evidence="4" id="KW-0812">Transmembrane</keyword>
<evidence type="ECO:0000256" key="2">
    <source>
        <dbReference type="ARBA" id="ARBA00023157"/>
    </source>
</evidence>
<keyword evidence="2" id="KW-1015">Disulfide bond</keyword>
<feature type="compositionally biased region" description="Acidic residues" evidence="3">
    <location>
        <begin position="131"/>
        <end position="141"/>
    </location>
</feature>
<dbReference type="GeneID" id="30907581"/>
<dbReference type="Pfam" id="PF12947">
    <property type="entry name" value="EGF_3"/>
    <property type="match status" value="2"/>
</dbReference>
<dbReference type="KEGG" id="pcot:PCOAH_00008580"/>
<dbReference type="PROSITE" id="PS51257">
    <property type="entry name" value="PROKAR_LIPOPROTEIN"/>
    <property type="match status" value="1"/>
</dbReference>
<keyword evidence="4" id="KW-1133">Transmembrane helix</keyword>
<feature type="compositionally biased region" description="Basic and acidic residues" evidence="3">
    <location>
        <begin position="315"/>
        <end position="324"/>
    </location>
</feature>
<dbReference type="SMART" id="SM00181">
    <property type="entry name" value="EGF"/>
    <property type="match status" value="2"/>
</dbReference>
<evidence type="ECO:0000256" key="3">
    <source>
        <dbReference type="SAM" id="MobiDB-lite"/>
    </source>
</evidence>
<dbReference type="VEuPathDB" id="PlasmoDB:PCOAH_00008580"/>
<evidence type="ECO:0000313" key="6">
    <source>
        <dbReference type="EMBL" id="ANQ06641.1"/>
    </source>
</evidence>
<dbReference type="InterPro" id="IPR000742">
    <property type="entry name" value="EGF"/>
</dbReference>
<sequence length="594" mass="64560">MKVAYFLSALDLLIIFSLYLGGTCSSFVSTVACTRHGRILDDAGEQSGGSNGVSNGVSNGGASGKENGTTNVTANDDTTDDHSHHEENSDSETSESPTTDAQNTHSGSESETDDHTAEAPSTHYGEHDGEYYEGGDTDESYDLSEHEENKKFCLENNGGCGDDKICEDLGQGIVKCLCKPGFKLVGTECVEASKSSSLNSVFCWFLLLIIFLASINYTMAIVSVVLAIHLFLLCSYHSGHTLEVSLWRQENAHLETQTNRLLRENGKNDHVLQVESTPISGREGNKEIGMISNLQLQSGEDEGSSQSQNNSNTERTNEEPTGENREEEEEKANAAADSAKEASTTEEAKAEVTKAVEDGKKEEQKIKELATKVEDAEAQKPKEESEKAVESAGKSEEEGESTKKEESEEKKGSEEKSVDNKDEKTPEGGDTEENKNLESKQTDVEVSEHKQDGDSPKEDKNSQNGENKKEGSSNNNSNQENPENAGNEENKPHLDGLDDEVPHPSSLRNNRIEDGVTDTMMLKDIIGDKTKSCSVNNGGCSDDQICIRINNVGIKCICKEGYSFGGKCILSRSSALSSFFSAGLFVLLTLLWMF</sequence>
<keyword evidence="1" id="KW-0245">EGF-like domain</keyword>
<feature type="compositionally biased region" description="Low complexity" evidence="3">
    <location>
        <begin position="304"/>
        <end position="314"/>
    </location>
</feature>
<name>A0A1B1DV23_9APIC</name>
<feature type="transmembrane region" description="Helical" evidence="4">
    <location>
        <begin position="201"/>
        <end position="232"/>
    </location>
</feature>
<evidence type="ECO:0000313" key="7">
    <source>
        <dbReference type="Proteomes" id="UP000092716"/>
    </source>
</evidence>
<accession>A0A1B1DV23</accession>
<protein>
    <submittedName>
        <fullName evidence="6">Merozoite surface protein 4</fullName>
    </submittedName>
</protein>
<evidence type="ECO:0000256" key="4">
    <source>
        <dbReference type="SAM" id="Phobius"/>
    </source>
</evidence>
<dbReference type="PROSITE" id="PS01186">
    <property type="entry name" value="EGF_2"/>
    <property type="match status" value="1"/>
</dbReference>
<feature type="transmembrane region" description="Helical" evidence="4">
    <location>
        <begin position="12"/>
        <end position="33"/>
    </location>
</feature>
<dbReference type="RefSeq" id="XP_019913336.1">
    <property type="nucleotide sequence ID" value="XM_020057667.1"/>
</dbReference>
<feature type="compositionally biased region" description="Basic and acidic residues" evidence="3">
    <location>
        <begin position="488"/>
        <end position="502"/>
    </location>
</feature>